<keyword evidence="1" id="KW-0812">Transmembrane</keyword>
<evidence type="ECO:0000256" key="1">
    <source>
        <dbReference type="SAM" id="Phobius"/>
    </source>
</evidence>
<feature type="transmembrane region" description="Helical" evidence="1">
    <location>
        <begin position="35"/>
        <end position="58"/>
    </location>
</feature>
<dbReference type="EnsemblPlants" id="Bo5g025380.1">
    <property type="protein sequence ID" value="Bo5g025380.1"/>
    <property type="gene ID" value="Bo5g025380"/>
</dbReference>
<proteinExistence type="predicted"/>
<keyword evidence="1" id="KW-0472">Membrane</keyword>
<evidence type="ECO:0000313" key="3">
    <source>
        <dbReference type="Proteomes" id="UP000032141"/>
    </source>
</evidence>
<reference evidence="2" key="2">
    <citation type="submission" date="2015-03" db="UniProtKB">
        <authorList>
            <consortium name="EnsemblPlants"/>
        </authorList>
    </citation>
    <scope>IDENTIFICATION</scope>
</reference>
<sequence length="90" mass="10536">MMCVSQTNHKDKIVKLRCKANGRVFKTNNQICFEIFFSFCGALSYHISCIYSFLHILIAIETVHRIKRCCPFIIFMIEVYNSDISVYICI</sequence>
<keyword evidence="1" id="KW-1133">Transmembrane helix</keyword>
<dbReference type="Proteomes" id="UP000032141">
    <property type="component" value="Chromosome C5"/>
</dbReference>
<dbReference type="HOGENOM" id="CLU_2443912_0_0_1"/>
<protein>
    <submittedName>
        <fullName evidence="2">Uncharacterized protein</fullName>
    </submittedName>
</protein>
<name>A0A0D3CB76_BRAOL</name>
<keyword evidence="3" id="KW-1185">Reference proteome</keyword>
<dbReference type="AlphaFoldDB" id="A0A0D3CB76"/>
<dbReference type="Gramene" id="Bo5g025380.1">
    <property type="protein sequence ID" value="Bo5g025380.1"/>
    <property type="gene ID" value="Bo5g025380"/>
</dbReference>
<organism evidence="2 3">
    <name type="scientific">Brassica oleracea var. oleracea</name>
    <dbReference type="NCBI Taxonomy" id="109376"/>
    <lineage>
        <taxon>Eukaryota</taxon>
        <taxon>Viridiplantae</taxon>
        <taxon>Streptophyta</taxon>
        <taxon>Embryophyta</taxon>
        <taxon>Tracheophyta</taxon>
        <taxon>Spermatophyta</taxon>
        <taxon>Magnoliopsida</taxon>
        <taxon>eudicotyledons</taxon>
        <taxon>Gunneridae</taxon>
        <taxon>Pentapetalae</taxon>
        <taxon>rosids</taxon>
        <taxon>malvids</taxon>
        <taxon>Brassicales</taxon>
        <taxon>Brassicaceae</taxon>
        <taxon>Brassiceae</taxon>
        <taxon>Brassica</taxon>
    </lineage>
</organism>
<accession>A0A0D3CB76</accession>
<reference evidence="2 3" key="1">
    <citation type="journal article" date="2014" name="Genome Biol.">
        <title>Transcriptome and methylome profiling reveals relics of genome dominance in the mesopolyploid Brassica oleracea.</title>
        <authorList>
            <person name="Parkin I.A."/>
            <person name="Koh C."/>
            <person name="Tang H."/>
            <person name="Robinson S.J."/>
            <person name="Kagale S."/>
            <person name="Clarke W.E."/>
            <person name="Town C.D."/>
            <person name="Nixon J."/>
            <person name="Krishnakumar V."/>
            <person name="Bidwell S.L."/>
            <person name="Denoeud F."/>
            <person name="Belcram H."/>
            <person name="Links M.G."/>
            <person name="Just J."/>
            <person name="Clarke C."/>
            <person name="Bender T."/>
            <person name="Huebert T."/>
            <person name="Mason A.S."/>
            <person name="Pires J.C."/>
            <person name="Barker G."/>
            <person name="Moore J."/>
            <person name="Walley P.G."/>
            <person name="Manoli S."/>
            <person name="Batley J."/>
            <person name="Edwards D."/>
            <person name="Nelson M.N."/>
            <person name="Wang X."/>
            <person name="Paterson A.H."/>
            <person name="King G."/>
            <person name="Bancroft I."/>
            <person name="Chalhoub B."/>
            <person name="Sharpe A.G."/>
        </authorList>
    </citation>
    <scope>NUCLEOTIDE SEQUENCE</scope>
    <source>
        <strain evidence="2 3">cv. TO1000</strain>
    </source>
</reference>
<evidence type="ECO:0000313" key="2">
    <source>
        <dbReference type="EnsemblPlants" id="Bo5g025380.1"/>
    </source>
</evidence>